<protein>
    <submittedName>
        <fullName evidence="1">Uncharacterized protein</fullName>
    </submittedName>
</protein>
<reference evidence="1" key="1">
    <citation type="submission" date="2022-12" db="EMBL/GenBank/DDBJ databases">
        <title>New Phytohabitans aurantiacus sp. RD004123 nov., an actinomycete isolated from soil.</title>
        <authorList>
            <person name="Triningsih D.W."/>
            <person name="Harunari E."/>
            <person name="Igarashi Y."/>
        </authorList>
    </citation>
    <scope>NUCLEOTIDE SEQUENCE</scope>
    <source>
        <strain evidence="1">RD004123</strain>
    </source>
</reference>
<gene>
    <name evidence="1" type="ORF">Pa4123_36760</name>
</gene>
<evidence type="ECO:0000313" key="2">
    <source>
        <dbReference type="Proteomes" id="UP001144280"/>
    </source>
</evidence>
<name>A0ABQ5QWX0_9ACTN</name>
<evidence type="ECO:0000313" key="1">
    <source>
        <dbReference type="EMBL" id="GLH98401.1"/>
    </source>
</evidence>
<proteinExistence type="predicted"/>
<organism evidence="1 2">
    <name type="scientific">Phytohabitans aurantiacus</name>
    <dbReference type="NCBI Taxonomy" id="3016789"/>
    <lineage>
        <taxon>Bacteria</taxon>
        <taxon>Bacillati</taxon>
        <taxon>Actinomycetota</taxon>
        <taxon>Actinomycetes</taxon>
        <taxon>Micromonosporales</taxon>
        <taxon>Micromonosporaceae</taxon>
    </lineage>
</organism>
<dbReference type="EMBL" id="BSDI01000016">
    <property type="protein sequence ID" value="GLH98401.1"/>
    <property type="molecule type" value="Genomic_DNA"/>
</dbReference>
<comment type="caution">
    <text evidence="1">The sequence shown here is derived from an EMBL/GenBank/DDBJ whole genome shotgun (WGS) entry which is preliminary data.</text>
</comment>
<sequence length="76" mass="7671">MAVTRVAIGITPTIIPARSTPRRCKPVNHATNATTVIPTARYASVAASVPVGIRNREISPAGTAASSSSGTASAQL</sequence>
<dbReference type="Proteomes" id="UP001144280">
    <property type="component" value="Unassembled WGS sequence"/>
</dbReference>
<keyword evidence="2" id="KW-1185">Reference proteome</keyword>
<accession>A0ABQ5QWX0</accession>